<dbReference type="Gene3D" id="3.30.420.10">
    <property type="entry name" value="Ribonuclease H-like superfamily/Ribonuclease H"/>
    <property type="match status" value="1"/>
</dbReference>
<protein>
    <recommendedName>
        <fullName evidence="14">Vacuolar protein sorting-associated protein 28 homolog</fullName>
    </recommendedName>
</protein>
<feature type="domain" description="Integrase catalytic" evidence="9">
    <location>
        <begin position="244"/>
        <end position="421"/>
    </location>
</feature>
<organism evidence="12 13">
    <name type="scientific">Centaurea solstitialis</name>
    <name type="common">yellow star-thistle</name>
    <dbReference type="NCBI Taxonomy" id="347529"/>
    <lineage>
        <taxon>Eukaryota</taxon>
        <taxon>Viridiplantae</taxon>
        <taxon>Streptophyta</taxon>
        <taxon>Embryophyta</taxon>
        <taxon>Tracheophyta</taxon>
        <taxon>Spermatophyta</taxon>
        <taxon>Magnoliopsida</taxon>
        <taxon>eudicotyledons</taxon>
        <taxon>Gunneridae</taxon>
        <taxon>Pentapetalae</taxon>
        <taxon>asterids</taxon>
        <taxon>campanulids</taxon>
        <taxon>Asterales</taxon>
        <taxon>Asteraceae</taxon>
        <taxon>Carduoideae</taxon>
        <taxon>Cardueae</taxon>
        <taxon>Centaureinae</taxon>
        <taxon>Centaurea</taxon>
    </lineage>
</organism>
<dbReference type="PROSITE" id="PS51310">
    <property type="entry name" value="VPS28_C"/>
    <property type="match status" value="1"/>
</dbReference>
<dbReference type="FunFam" id="1.20.1440.200:FF:000002">
    <property type="entry name" value="Vacuolar protein sorting-associated protein 28 homolog"/>
    <property type="match status" value="1"/>
</dbReference>
<keyword evidence="13" id="KW-1185">Reference proteome</keyword>
<feature type="compositionally biased region" description="Low complexity" evidence="8">
    <location>
        <begin position="549"/>
        <end position="564"/>
    </location>
</feature>
<dbReference type="InterPro" id="IPR017899">
    <property type="entry name" value="VPS28_C"/>
</dbReference>
<evidence type="ECO:0000256" key="8">
    <source>
        <dbReference type="SAM" id="MobiDB-lite"/>
    </source>
</evidence>
<feature type="domain" description="VPS28 C-terminal" evidence="10">
    <location>
        <begin position="689"/>
        <end position="785"/>
    </location>
</feature>
<dbReference type="InterPro" id="IPR012337">
    <property type="entry name" value="RNaseH-like_sf"/>
</dbReference>
<dbReference type="SUPFAM" id="SSF53098">
    <property type="entry name" value="Ribonuclease H-like"/>
    <property type="match status" value="1"/>
</dbReference>
<evidence type="ECO:0000313" key="12">
    <source>
        <dbReference type="EMBL" id="KAJ9538535.1"/>
    </source>
</evidence>
<dbReference type="GO" id="GO:0043328">
    <property type="term" value="P:protein transport to vacuole involved in ubiquitin-dependent protein catabolic process via the multivesicular body sorting pathway"/>
    <property type="evidence" value="ECO:0007669"/>
    <property type="project" value="TreeGrafter"/>
</dbReference>
<reference evidence="12" key="1">
    <citation type="submission" date="2023-03" db="EMBL/GenBank/DDBJ databases">
        <title>Chromosome-scale reference genome and RAD-based genetic map of yellow starthistle (Centaurea solstitialis) reveal putative structural variation and QTLs associated with invader traits.</title>
        <authorList>
            <person name="Reatini B."/>
            <person name="Cang F.A."/>
            <person name="Jiang Q."/>
            <person name="Mckibben M.T.W."/>
            <person name="Barker M.S."/>
            <person name="Rieseberg L.H."/>
            <person name="Dlugosch K.M."/>
        </authorList>
    </citation>
    <scope>NUCLEOTIDE SEQUENCE</scope>
    <source>
        <strain evidence="12">CAN-66</strain>
        <tissue evidence="12">Leaf</tissue>
    </source>
</reference>
<evidence type="ECO:0000256" key="2">
    <source>
        <dbReference type="ARBA" id="ARBA00022448"/>
    </source>
</evidence>
<name>A0AA38W4K6_9ASTR</name>
<keyword evidence="2 7" id="KW-0813">Transport</keyword>
<evidence type="ECO:0000256" key="4">
    <source>
        <dbReference type="ARBA" id="ARBA00022927"/>
    </source>
</evidence>
<evidence type="ECO:0000259" key="9">
    <source>
        <dbReference type="PROSITE" id="PS50994"/>
    </source>
</evidence>
<dbReference type="AlphaFoldDB" id="A0AA38W4K6"/>
<comment type="function">
    <text evidence="5">Component of the ESCRT-I complex (endosomal sorting complex required for transport I), a regulator of vesicular trafficking process. Required for the sorting of endocytic ubiquitinated cargos into multivesicular bodies (MVBs). Mediates the association to the ESCRT-0 complex.</text>
</comment>
<feature type="region of interest" description="Disordered" evidence="8">
    <location>
        <begin position="517"/>
        <end position="564"/>
    </location>
</feature>
<dbReference type="InterPro" id="IPR025724">
    <property type="entry name" value="GAG-pre-integrase_dom"/>
</dbReference>
<proteinExistence type="inferred from homology"/>
<dbReference type="Pfam" id="PF25597">
    <property type="entry name" value="SH3_retrovirus"/>
    <property type="match status" value="1"/>
</dbReference>
<feature type="compositionally biased region" description="Pro residues" evidence="8">
    <location>
        <begin position="535"/>
        <end position="548"/>
    </location>
</feature>
<dbReference type="Pfam" id="PF03997">
    <property type="entry name" value="VPS28"/>
    <property type="match status" value="1"/>
</dbReference>
<dbReference type="InterPro" id="IPR007143">
    <property type="entry name" value="Vps28"/>
</dbReference>
<dbReference type="Gene3D" id="1.20.1440.200">
    <property type="match status" value="1"/>
</dbReference>
<evidence type="ECO:0008006" key="14">
    <source>
        <dbReference type="Google" id="ProtNLM"/>
    </source>
</evidence>
<dbReference type="InterPro" id="IPR057670">
    <property type="entry name" value="SH3_retrovirus"/>
</dbReference>
<feature type="domain" description="VPS28 N-terminal" evidence="11">
    <location>
        <begin position="572"/>
        <end position="679"/>
    </location>
</feature>
<dbReference type="InterPro" id="IPR037202">
    <property type="entry name" value="ESCRT_assembly_dom"/>
</dbReference>
<dbReference type="GO" id="GO:0044877">
    <property type="term" value="F:protein-containing complex binding"/>
    <property type="evidence" value="ECO:0007669"/>
    <property type="project" value="TreeGrafter"/>
</dbReference>
<evidence type="ECO:0000256" key="3">
    <source>
        <dbReference type="ARBA" id="ARBA00022753"/>
    </source>
</evidence>
<dbReference type="InterPro" id="IPR001584">
    <property type="entry name" value="Integrase_cat-core"/>
</dbReference>
<dbReference type="SUPFAM" id="SSF140111">
    <property type="entry name" value="Endosomal sorting complex assembly domain"/>
    <property type="match status" value="1"/>
</dbReference>
<dbReference type="InterPro" id="IPR036397">
    <property type="entry name" value="RNaseH_sf"/>
</dbReference>
<gene>
    <name evidence="12" type="ORF">OSB04_031268</name>
</gene>
<evidence type="ECO:0000259" key="10">
    <source>
        <dbReference type="PROSITE" id="PS51310"/>
    </source>
</evidence>
<dbReference type="Proteomes" id="UP001172457">
    <property type="component" value="Chromosome 8"/>
</dbReference>
<dbReference type="EMBL" id="JARYMX010000008">
    <property type="protein sequence ID" value="KAJ9538535.1"/>
    <property type="molecule type" value="Genomic_DNA"/>
</dbReference>
<comment type="subunit">
    <text evidence="6">Component of the endosomal sorting required for transport complex I (ESCRT-I), composed of ELC, VPS28 and VPS37. Interacts with ELC.</text>
</comment>
<keyword evidence="3" id="KW-0967">Endosome</keyword>
<dbReference type="PROSITE" id="PS51313">
    <property type="entry name" value="VPS28_N"/>
    <property type="match status" value="1"/>
</dbReference>
<dbReference type="Pfam" id="PF22936">
    <property type="entry name" value="Pol_BBD"/>
    <property type="match status" value="1"/>
</dbReference>
<dbReference type="GO" id="GO:0000813">
    <property type="term" value="C:ESCRT I complex"/>
    <property type="evidence" value="ECO:0007669"/>
    <property type="project" value="InterPro"/>
</dbReference>
<dbReference type="Gene3D" id="1.20.120.1130">
    <property type="match status" value="1"/>
</dbReference>
<keyword evidence="4 7" id="KW-0653">Protein transport</keyword>
<dbReference type="InterPro" id="IPR038358">
    <property type="entry name" value="VPS28_N_sf"/>
</dbReference>
<feature type="region of interest" description="Disordered" evidence="8">
    <location>
        <begin position="1"/>
        <end position="22"/>
    </location>
</feature>
<feature type="compositionally biased region" description="Low complexity" evidence="8">
    <location>
        <begin position="524"/>
        <end position="534"/>
    </location>
</feature>
<evidence type="ECO:0000256" key="6">
    <source>
        <dbReference type="ARBA" id="ARBA00061953"/>
    </source>
</evidence>
<accession>A0AA38W4K6</accession>
<dbReference type="GO" id="GO:0015074">
    <property type="term" value="P:DNA integration"/>
    <property type="evidence" value="ECO:0007669"/>
    <property type="project" value="InterPro"/>
</dbReference>
<comment type="subcellular location">
    <subcellularLocation>
        <location evidence="1">Endosome</location>
    </subcellularLocation>
</comment>
<evidence type="ECO:0000256" key="7">
    <source>
        <dbReference type="PROSITE-ProRule" id="PRU00642"/>
    </source>
</evidence>
<dbReference type="Pfam" id="PF13976">
    <property type="entry name" value="gag_pre-integrs"/>
    <property type="match status" value="1"/>
</dbReference>
<dbReference type="PANTHER" id="PTHR12937">
    <property type="entry name" value="VACUOLAR PROTEIN SORTING 28, ISOFORM 2 VPS28"/>
    <property type="match status" value="1"/>
</dbReference>
<dbReference type="PROSITE" id="PS50994">
    <property type="entry name" value="INTEGRASE"/>
    <property type="match status" value="1"/>
</dbReference>
<evidence type="ECO:0000256" key="5">
    <source>
        <dbReference type="ARBA" id="ARBA00057775"/>
    </source>
</evidence>
<dbReference type="InterPro" id="IPR054722">
    <property type="entry name" value="PolX-like_BBD"/>
</dbReference>
<dbReference type="PANTHER" id="PTHR12937:SF0">
    <property type="entry name" value="VACUOLAR PROTEIN SORTING-ASSOCIATED PROTEIN 28 HOMOLOG"/>
    <property type="match status" value="1"/>
</dbReference>
<comment type="similarity">
    <text evidence="7">Belongs to the VPS28 family.</text>
</comment>
<comment type="caution">
    <text evidence="12">The sequence shown here is derived from an EMBL/GenBank/DDBJ whole genome shotgun (WGS) entry which is preliminary data.</text>
</comment>
<sequence length="789" mass="88386">MTPNLSHFQPQSTTSNGSVSLDPSQKGVLMQLLRQNQHLMQLLVRRQLMQQPMSWTMEMHYPRSSTSDHFWIFDSGCFNHMSPYPAGFITKQPSPHPTVRTADLTPKHVLFSGNYSTDLIQLPEVLHVPGLAIGLVSLTQLQEMGLLISFDFFGCAIQDPKTKQILGKGRRVGRTLEVIYLRLPLSSSHTNLAAPISTTSSFDLWHARLGHLSSARIKLLANSGVLGNVTSNEVSCLSCKLGKHHALPFELNDYTSASAFDLIHSDVWGPAPHPSMGGHRYFVIFIDDHTRFTWIYLMKHRSELPQLYINFARMIQTQFSKPIKILRADNAMEYKESSLIAFLRSQGTISQYSCPGTSPQNGRAERKHRHILDTVRTLLVSAKCPERFWGEAAFTAVYTINRHPTPVLQHKSPYEVLHGVLPTYELLKVWGCACFVQLQPHEYTKLEPRGRLCLFLGYGIEHKGYRCWDPISKRLRISRHVTFWEDVPFYDMPNSEPSITHHTPFFTDPSLSLDTPFTTPIPTPVSDSTATTSDPSPPVPTPSTPPESPAESTDPGPSTTSSSLYLDDSREALSILQDPLMEVKLWNDKREREMYDNFAELYAIIKATEKLEKAYVRDIIPSADYEAECQKLIAHFKTLSSTLKDTVPSIERFHDTYKMDCPAAMNRLITSGVPATVEHRAAAAASGVTSAATVAECVQNFITAMDSLKLNMVAVDQVFPLLSDLSGSLNKLSILPPDFEGKTKMREWIGRLAKMGAADELTEQQSRQLHFDLESSYNSFMAALPTAGS</sequence>
<dbReference type="InterPro" id="IPR037206">
    <property type="entry name" value="VPS28_C_sf"/>
</dbReference>
<evidence type="ECO:0000256" key="1">
    <source>
        <dbReference type="ARBA" id="ARBA00004177"/>
    </source>
</evidence>
<dbReference type="GO" id="GO:0003676">
    <property type="term" value="F:nucleic acid binding"/>
    <property type="evidence" value="ECO:0007669"/>
    <property type="project" value="InterPro"/>
</dbReference>
<dbReference type="SUPFAM" id="SSF140427">
    <property type="entry name" value="VPS28 C-terminal domain-like"/>
    <property type="match status" value="1"/>
</dbReference>
<dbReference type="FunFam" id="1.20.120.1130:FF:000001">
    <property type="entry name" value="Vacuolar protein sorting-associated protein 28 homolog"/>
    <property type="match status" value="1"/>
</dbReference>
<evidence type="ECO:0000259" key="11">
    <source>
        <dbReference type="PROSITE" id="PS51313"/>
    </source>
</evidence>
<evidence type="ECO:0000313" key="13">
    <source>
        <dbReference type="Proteomes" id="UP001172457"/>
    </source>
</evidence>
<dbReference type="InterPro" id="IPR017898">
    <property type="entry name" value="VPS28_N"/>
</dbReference>